<dbReference type="AlphaFoldDB" id="A0A7W7LTJ1"/>
<dbReference type="InterPro" id="IPR009014">
    <property type="entry name" value="Transketo_C/PFOR_II"/>
</dbReference>
<organism evidence="4 5">
    <name type="scientific">Streptomyces olivoverticillatus</name>
    <dbReference type="NCBI Taxonomy" id="66427"/>
    <lineage>
        <taxon>Bacteria</taxon>
        <taxon>Bacillati</taxon>
        <taxon>Actinomycetota</taxon>
        <taxon>Actinomycetes</taxon>
        <taxon>Kitasatosporales</taxon>
        <taxon>Streptomycetaceae</taxon>
        <taxon>Streptomyces</taxon>
    </lineage>
</organism>
<gene>
    <name evidence="4" type="ORF">FHS39_004607</name>
</gene>
<protein>
    <submittedName>
        <fullName evidence="4">Transketolase</fullName>
    </submittedName>
</protein>
<dbReference type="PANTHER" id="PTHR43522">
    <property type="entry name" value="TRANSKETOLASE"/>
    <property type="match status" value="1"/>
</dbReference>
<dbReference type="Gene3D" id="3.40.50.920">
    <property type="match status" value="1"/>
</dbReference>
<accession>A0A7W7LTJ1</accession>
<keyword evidence="2" id="KW-0460">Magnesium</keyword>
<dbReference type="GO" id="GO:0005829">
    <property type="term" value="C:cytosol"/>
    <property type="evidence" value="ECO:0007669"/>
    <property type="project" value="TreeGrafter"/>
</dbReference>
<dbReference type="EMBL" id="JACHJH010000008">
    <property type="protein sequence ID" value="MBB4895528.1"/>
    <property type="molecule type" value="Genomic_DNA"/>
</dbReference>
<dbReference type="SUPFAM" id="SSF52922">
    <property type="entry name" value="TK C-terminal domain-like"/>
    <property type="match status" value="1"/>
</dbReference>
<reference evidence="4 5" key="1">
    <citation type="submission" date="2020-08" db="EMBL/GenBank/DDBJ databases">
        <title>Genomic Encyclopedia of Type Strains, Phase III (KMG-III): the genomes of soil and plant-associated and newly described type strains.</title>
        <authorList>
            <person name="Whitman W."/>
        </authorList>
    </citation>
    <scope>NUCLEOTIDE SEQUENCE [LARGE SCALE GENOMIC DNA]</scope>
    <source>
        <strain evidence="4 5">CECT 3266</strain>
    </source>
</reference>
<feature type="domain" description="Transketolase-like C-terminal" evidence="3">
    <location>
        <begin position="19"/>
        <end position="131"/>
    </location>
</feature>
<dbReference type="PANTHER" id="PTHR43522:SF2">
    <property type="entry name" value="TRANSKETOLASE 1-RELATED"/>
    <property type="match status" value="1"/>
</dbReference>
<evidence type="ECO:0000313" key="4">
    <source>
        <dbReference type="EMBL" id="MBB4895528.1"/>
    </source>
</evidence>
<dbReference type="Proteomes" id="UP000556084">
    <property type="component" value="Unassembled WGS sequence"/>
</dbReference>
<comment type="caution">
    <text evidence="4">The sequence shown here is derived from an EMBL/GenBank/DDBJ whole genome shotgun (WGS) entry which is preliminary data.</text>
</comment>
<dbReference type="InterPro" id="IPR033247">
    <property type="entry name" value="Transketolase_fam"/>
</dbReference>
<dbReference type="GO" id="GO:0006098">
    <property type="term" value="P:pentose-phosphate shunt"/>
    <property type="evidence" value="ECO:0007669"/>
    <property type="project" value="TreeGrafter"/>
</dbReference>
<dbReference type="RefSeq" id="WP_184351312.1">
    <property type="nucleotide sequence ID" value="NZ_JACHJH010000008.1"/>
</dbReference>
<evidence type="ECO:0000256" key="1">
    <source>
        <dbReference type="ARBA" id="ARBA00022723"/>
    </source>
</evidence>
<evidence type="ECO:0000259" key="3">
    <source>
        <dbReference type="Pfam" id="PF22613"/>
    </source>
</evidence>
<evidence type="ECO:0000256" key="2">
    <source>
        <dbReference type="ARBA" id="ARBA00022842"/>
    </source>
</evidence>
<proteinExistence type="predicted"/>
<dbReference type="GO" id="GO:0004802">
    <property type="term" value="F:transketolase activity"/>
    <property type="evidence" value="ECO:0007669"/>
    <property type="project" value="TreeGrafter"/>
</dbReference>
<keyword evidence="1" id="KW-0479">Metal-binding</keyword>
<dbReference type="GO" id="GO:0046872">
    <property type="term" value="F:metal ion binding"/>
    <property type="evidence" value="ECO:0007669"/>
    <property type="project" value="UniProtKB-KW"/>
</dbReference>
<name>A0A7W7LTJ1_9ACTN</name>
<dbReference type="Pfam" id="PF22613">
    <property type="entry name" value="Transketolase_C_1"/>
    <property type="match status" value="1"/>
</dbReference>
<keyword evidence="5" id="KW-1185">Reference proteome</keyword>
<dbReference type="InterPro" id="IPR055152">
    <property type="entry name" value="Transketolase-like_C_2"/>
</dbReference>
<evidence type="ECO:0000313" key="5">
    <source>
        <dbReference type="Proteomes" id="UP000556084"/>
    </source>
</evidence>
<sequence>MNAPGIRAAAVPPGTAARGGYVLSDAERGTPDVVLVADGAELRTALEARRILQRDGIATRVVAMPCPKWFDEQAPAYRDAVLPPATPRISVAAGTALGWYQLLGGAGETVGLDRFGAGATYRNLYESRGLTPERVAAAARAAAARAPGRERR</sequence>